<feature type="region of interest" description="Disordered" evidence="1">
    <location>
        <begin position="337"/>
        <end position="387"/>
    </location>
</feature>
<dbReference type="RefSeq" id="XP_038809285.1">
    <property type="nucleotide sequence ID" value="XM_038954605.1"/>
</dbReference>
<gene>
    <name evidence="2" type="ORF">EAE98_006982</name>
</gene>
<evidence type="ECO:0008006" key="4">
    <source>
        <dbReference type="Google" id="ProtNLM"/>
    </source>
</evidence>
<dbReference type="Proteomes" id="UP000783213">
    <property type="component" value="Unassembled WGS sequence"/>
</dbReference>
<dbReference type="InterPro" id="IPR022025">
    <property type="entry name" value="Amidoligase_2"/>
</dbReference>
<reference evidence="2 3" key="1">
    <citation type="journal article" date="2020" name="Genome Biol. Evol.">
        <title>Comparative genomics of Sclerotiniaceae.</title>
        <authorList>
            <person name="Valero Jimenez C.A."/>
            <person name="Steentjes M."/>
            <person name="Scholten O.E."/>
            <person name="Van Kan J.A.L."/>
        </authorList>
    </citation>
    <scope>NUCLEOTIDE SEQUENCE [LARGE SCALE GENOMIC DNA]</scope>
    <source>
        <strain evidence="2 3">B1</strain>
    </source>
</reference>
<dbReference type="Pfam" id="PF12224">
    <property type="entry name" value="Amidoligase_2"/>
    <property type="match status" value="1"/>
</dbReference>
<dbReference type="PANTHER" id="PTHR36847:SF1">
    <property type="entry name" value="AMIDOLIGASE ENZYME"/>
    <property type="match status" value="1"/>
</dbReference>
<keyword evidence="3" id="KW-1185">Reference proteome</keyword>
<comment type="caution">
    <text evidence="2">The sequence shown here is derived from an EMBL/GenBank/DDBJ whole genome shotgun (WGS) entry which is preliminary data.</text>
</comment>
<name>A0ABQ7IJP3_9HELO</name>
<protein>
    <recommendedName>
        <fullName evidence="4">Amidoligase enzyme</fullName>
    </recommendedName>
</protein>
<dbReference type="PANTHER" id="PTHR36847">
    <property type="entry name" value="AMIDOLIGASE ENZYME"/>
    <property type="match status" value="1"/>
</dbReference>
<organism evidence="2 3">
    <name type="scientific">Botrytis deweyae</name>
    <dbReference type="NCBI Taxonomy" id="2478750"/>
    <lineage>
        <taxon>Eukaryota</taxon>
        <taxon>Fungi</taxon>
        <taxon>Dikarya</taxon>
        <taxon>Ascomycota</taxon>
        <taxon>Pezizomycotina</taxon>
        <taxon>Leotiomycetes</taxon>
        <taxon>Helotiales</taxon>
        <taxon>Sclerotiniaceae</taxon>
        <taxon>Botrytis</taxon>
    </lineage>
</organism>
<evidence type="ECO:0000313" key="3">
    <source>
        <dbReference type="Proteomes" id="UP000783213"/>
    </source>
</evidence>
<accession>A0ABQ7IJP3</accession>
<evidence type="ECO:0000256" key="1">
    <source>
        <dbReference type="SAM" id="MobiDB-lite"/>
    </source>
</evidence>
<feature type="compositionally biased region" description="Basic residues" evidence="1">
    <location>
        <begin position="344"/>
        <end position="353"/>
    </location>
</feature>
<proteinExistence type="predicted"/>
<sequence length="387" mass="44132">MSTPFLSTDFTFGVEFELGIRFKKGSFPDYRKLGPGQVYSFIKETLIVETGLEILTEAEIDGDSPRFSNPIKDPNKIHQQDLFNTWAIGTDATISFHAEEHADRSSMFVELEVVTPVMKFGSKALKEIDKMLTAFKKHFDVVVNQSCGLHVHVGNGTKGLSFEPFQYLMATIWIFEPQILSLLRKSRNNGRYCGSLHKRSNLGVYKFEGNLLDVLFSTSDINEVVAMFNGYNFFSYMAFKLQFLLQPFPNPVKRTIEFRAHEGSMDSETVLNWVSFVVELVSWAHKINRQDLKIFLSKHIDSKDSSIEDLFNEIGFPQSTVEFYREKVTKLREVEKREAEEKRAIKKKKAEKKKARDAARAAGEIVESSDSSQDSSFDTLESGSLVF</sequence>
<dbReference type="EMBL" id="RCSX01000015">
    <property type="protein sequence ID" value="KAF7925757.1"/>
    <property type="molecule type" value="Genomic_DNA"/>
</dbReference>
<evidence type="ECO:0000313" key="2">
    <source>
        <dbReference type="EMBL" id="KAF7925757.1"/>
    </source>
</evidence>
<feature type="compositionally biased region" description="Low complexity" evidence="1">
    <location>
        <begin position="368"/>
        <end position="378"/>
    </location>
</feature>
<dbReference type="GeneID" id="62233756"/>